<comment type="caution">
    <text evidence="3">The sequence shown here is derived from an EMBL/GenBank/DDBJ whole genome shotgun (WGS) entry which is preliminary data.</text>
</comment>
<evidence type="ECO:0000313" key="3">
    <source>
        <dbReference type="EMBL" id="TCD69354.1"/>
    </source>
</evidence>
<evidence type="ECO:0000256" key="1">
    <source>
        <dbReference type="SAM" id="MobiDB-lite"/>
    </source>
</evidence>
<keyword evidence="2" id="KW-0732">Signal</keyword>
<name>A0A4R0S0J3_9APHY</name>
<organism evidence="3 4">
    <name type="scientific">Steccherinum ochraceum</name>
    <dbReference type="NCBI Taxonomy" id="92696"/>
    <lineage>
        <taxon>Eukaryota</taxon>
        <taxon>Fungi</taxon>
        <taxon>Dikarya</taxon>
        <taxon>Basidiomycota</taxon>
        <taxon>Agaricomycotina</taxon>
        <taxon>Agaricomycetes</taxon>
        <taxon>Polyporales</taxon>
        <taxon>Steccherinaceae</taxon>
        <taxon>Steccherinum</taxon>
    </lineage>
</organism>
<sequence length="149" mass="15521">MILAGVIAVAIASAMALPFHAHEARDDDLASDNNPVVARDILQALSTRASTPATVDSVPGIETSDPTNLKRGLPKIFGGKKAKTSPSNPDPKKLQSSQPVQSGSGTGSGGSSMSGNGPYTQRGATREERVKKLKENAKYGDSVYDDPDD</sequence>
<dbReference type="AlphaFoldDB" id="A0A4R0S0J3"/>
<dbReference type="EMBL" id="RWJN01000043">
    <property type="protein sequence ID" value="TCD69354.1"/>
    <property type="molecule type" value="Genomic_DNA"/>
</dbReference>
<feature type="compositionally biased region" description="Basic and acidic residues" evidence="1">
    <location>
        <begin position="124"/>
        <end position="138"/>
    </location>
</feature>
<keyword evidence="4" id="KW-1185">Reference proteome</keyword>
<dbReference type="Proteomes" id="UP000292702">
    <property type="component" value="Unassembled WGS sequence"/>
</dbReference>
<evidence type="ECO:0000313" key="4">
    <source>
        <dbReference type="Proteomes" id="UP000292702"/>
    </source>
</evidence>
<proteinExistence type="predicted"/>
<feature type="region of interest" description="Disordered" evidence="1">
    <location>
        <begin position="46"/>
        <end position="149"/>
    </location>
</feature>
<protein>
    <submittedName>
        <fullName evidence="3">Uncharacterized protein</fullName>
    </submittedName>
</protein>
<gene>
    <name evidence="3" type="ORF">EIP91_007910</name>
</gene>
<accession>A0A4R0S0J3</accession>
<feature type="chain" id="PRO_5020285185" evidence="2">
    <location>
        <begin position="17"/>
        <end position="149"/>
    </location>
</feature>
<feature type="signal peptide" evidence="2">
    <location>
        <begin position="1"/>
        <end position="16"/>
    </location>
</feature>
<reference evidence="3 4" key="1">
    <citation type="submission" date="2018-11" db="EMBL/GenBank/DDBJ databases">
        <title>Genome assembly of Steccherinum ochraceum LE-BIN_3174, the white-rot fungus of the Steccherinaceae family (The Residual Polyporoid clade, Polyporales, Basidiomycota).</title>
        <authorList>
            <person name="Fedorova T.V."/>
            <person name="Glazunova O.A."/>
            <person name="Landesman E.O."/>
            <person name="Moiseenko K.V."/>
            <person name="Psurtseva N.V."/>
            <person name="Savinova O.S."/>
            <person name="Shakhova N.V."/>
            <person name="Tyazhelova T.V."/>
            <person name="Vasina D.V."/>
        </authorList>
    </citation>
    <scope>NUCLEOTIDE SEQUENCE [LARGE SCALE GENOMIC DNA]</scope>
    <source>
        <strain evidence="3 4">LE-BIN_3174</strain>
    </source>
</reference>
<evidence type="ECO:0000256" key="2">
    <source>
        <dbReference type="SAM" id="SignalP"/>
    </source>
</evidence>